<gene>
    <name evidence="1" type="ORF">GOQ30_07600</name>
</gene>
<dbReference type="EMBL" id="WQLW01000004">
    <property type="protein sequence ID" value="MVO09030.1"/>
    <property type="molecule type" value="Genomic_DNA"/>
</dbReference>
<keyword evidence="2" id="KW-1185">Reference proteome</keyword>
<name>A0A6I4IHC1_9FLAO</name>
<proteinExistence type="predicted"/>
<dbReference type="RefSeq" id="WP_140997416.1">
    <property type="nucleotide sequence ID" value="NZ_VDCZ01000004.1"/>
</dbReference>
<evidence type="ECO:0008006" key="3">
    <source>
        <dbReference type="Google" id="ProtNLM"/>
    </source>
</evidence>
<accession>A0A6I4IHC1</accession>
<sequence>MNKIFIIFIGVIFFLLSNKSIDKKNLVQWCSERKLNWDDFLGTPDTINNPLADAAVFTSLEITKNEFIDGLPRLEVKSFFIKSKSWRIVNDSSTLAHEQLHFDIAEIYARKIRKAFDSLNKLKVNHSGPYSKVFSILAQEKNEYNMLYDLNVYSNKEKQKEWSLIVAKELEELQAYELKCNE</sequence>
<evidence type="ECO:0000313" key="2">
    <source>
        <dbReference type="Proteomes" id="UP000431264"/>
    </source>
</evidence>
<reference evidence="2" key="1">
    <citation type="submission" date="2019-05" db="EMBL/GenBank/DDBJ databases">
        <title>Flavobacterium profundi sp. nov., isolated from a deep-sea seamount.</title>
        <authorList>
            <person name="Zhang D.-C."/>
        </authorList>
    </citation>
    <scope>NUCLEOTIDE SEQUENCE [LARGE SCALE GENOMIC DNA]</scope>
    <source>
        <strain evidence="2">TP390</strain>
    </source>
</reference>
<dbReference type="Proteomes" id="UP000431264">
    <property type="component" value="Unassembled WGS sequence"/>
</dbReference>
<protein>
    <recommendedName>
        <fullName evidence="3">DUF922 domain-containing protein</fullName>
    </recommendedName>
</protein>
<comment type="caution">
    <text evidence="1">The sequence shown here is derived from an EMBL/GenBank/DDBJ whole genome shotgun (WGS) entry which is preliminary data.</text>
</comment>
<organism evidence="1 2">
    <name type="scientific">Flavobacterium profundi</name>
    <dbReference type="NCBI Taxonomy" id="1774945"/>
    <lineage>
        <taxon>Bacteria</taxon>
        <taxon>Pseudomonadati</taxon>
        <taxon>Bacteroidota</taxon>
        <taxon>Flavobacteriia</taxon>
        <taxon>Flavobacteriales</taxon>
        <taxon>Flavobacteriaceae</taxon>
        <taxon>Flavobacterium</taxon>
    </lineage>
</organism>
<dbReference type="AlphaFoldDB" id="A0A6I4IHC1"/>
<evidence type="ECO:0000313" key="1">
    <source>
        <dbReference type="EMBL" id="MVO09030.1"/>
    </source>
</evidence>
<dbReference type="OrthoDB" id="5431540at2"/>